<dbReference type="EMBL" id="LNQP01000118">
    <property type="protein sequence ID" value="KSU86094.1"/>
    <property type="molecule type" value="Genomic_DNA"/>
</dbReference>
<keyword evidence="2" id="KW-1185">Reference proteome</keyword>
<dbReference type="PANTHER" id="PTHR35332:SF2">
    <property type="entry name" value="REGULATION OF ENOLASE PROTEIN 1"/>
    <property type="match status" value="1"/>
</dbReference>
<protein>
    <recommendedName>
        <fullName evidence="3">DUF1349 domain-containing protein</fullName>
    </recommendedName>
</protein>
<evidence type="ECO:0000313" key="1">
    <source>
        <dbReference type="EMBL" id="KSU86094.1"/>
    </source>
</evidence>
<reference evidence="1 2" key="1">
    <citation type="submission" date="2015-11" db="EMBL/GenBank/DDBJ databases">
        <title>Bacillus caseinolyticus sp nov.</title>
        <authorList>
            <person name="Dastager S.G."/>
            <person name="Mawlankar R."/>
        </authorList>
    </citation>
    <scope>NUCLEOTIDE SEQUENCE [LARGE SCALE GENOMIC DNA]</scope>
    <source>
        <strain evidence="1 2">SGD-V-76</strain>
    </source>
</reference>
<dbReference type="InterPro" id="IPR009784">
    <property type="entry name" value="DUF1349"/>
</dbReference>
<accession>A0A0V8JG85</accession>
<gene>
    <name evidence="1" type="ORF">AS180_20570</name>
</gene>
<dbReference type="InterPro" id="IPR013320">
    <property type="entry name" value="ConA-like_dom_sf"/>
</dbReference>
<dbReference type="SUPFAM" id="SSF49899">
    <property type="entry name" value="Concanavalin A-like lectins/glucanases"/>
    <property type="match status" value="1"/>
</dbReference>
<dbReference type="AlphaFoldDB" id="A0A0V8JG85"/>
<dbReference type="PANTHER" id="PTHR35332">
    <property type="entry name" value="REGULATION OF ENOLASE PROTEIN 1"/>
    <property type="match status" value="1"/>
</dbReference>
<comment type="caution">
    <text evidence="1">The sequence shown here is derived from an EMBL/GenBank/DDBJ whole genome shotgun (WGS) entry which is preliminary data.</text>
</comment>
<dbReference type="InterPro" id="IPR015987">
    <property type="entry name" value="UCP022704"/>
</dbReference>
<dbReference type="Proteomes" id="UP000053681">
    <property type="component" value="Unassembled WGS sequence"/>
</dbReference>
<evidence type="ECO:0000313" key="2">
    <source>
        <dbReference type="Proteomes" id="UP000053681"/>
    </source>
</evidence>
<proteinExistence type="predicted"/>
<dbReference type="PIRSF" id="PIRSF022704">
    <property type="entry name" value="UCP022704"/>
    <property type="match status" value="1"/>
</dbReference>
<dbReference type="Pfam" id="PF07081">
    <property type="entry name" value="DUF1349"/>
    <property type="match status" value="1"/>
</dbReference>
<dbReference type="Gene3D" id="2.60.120.200">
    <property type="match status" value="1"/>
</dbReference>
<dbReference type="RefSeq" id="WP_025908652.1">
    <property type="nucleotide sequence ID" value="NZ_KQ758732.1"/>
</dbReference>
<organism evidence="1 2">
    <name type="scientific">Priestia veravalensis</name>
    <dbReference type="NCBI Taxonomy" id="1414648"/>
    <lineage>
        <taxon>Bacteria</taxon>
        <taxon>Bacillati</taxon>
        <taxon>Bacillota</taxon>
        <taxon>Bacilli</taxon>
        <taxon>Bacillales</taxon>
        <taxon>Bacillaceae</taxon>
        <taxon>Priestia</taxon>
    </lineage>
</organism>
<name>A0A0V8JG85_9BACI</name>
<evidence type="ECO:0008006" key="3">
    <source>
        <dbReference type="Google" id="ProtNLM"/>
    </source>
</evidence>
<sequence>MPQTFHGKELLKEFKWFSKPTHFELNEQHLVMKPNVNTDFWQRTHNGFQVDNGHFLYKEVSGDFQLTTKVHTKPLNRYDQAGLMVRVSKDTWIKSSVEYSPNESNKLGAVVTNNGYSDWFTQDFEEDQSALYFRMKKVGQDYSLYYSVDGEKWKQLRIAHLFAEEETMQIGIYACSPQGEGYEASFEFVEIQQ</sequence>